<reference evidence="2 3" key="1">
    <citation type="journal article" date="2019" name="Int. J. Syst. Evol. Microbiol.">
        <title>The Global Catalogue of Microorganisms (GCM) 10K type strain sequencing project: providing services to taxonomists for standard genome sequencing and annotation.</title>
        <authorList>
            <consortium name="The Broad Institute Genomics Platform"/>
            <consortium name="The Broad Institute Genome Sequencing Center for Infectious Disease"/>
            <person name="Wu L."/>
            <person name="Ma J."/>
        </authorList>
    </citation>
    <scope>NUCLEOTIDE SEQUENCE [LARGE SCALE GENOMIC DNA]</scope>
    <source>
        <strain evidence="2 3">JCM 10696</strain>
    </source>
</reference>
<evidence type="ECO:0000313" key="3">
    <source>
        <dbReference type="Proteomes" id="UP001500665"/>
    </source>
</evidence>
<accession>A0ABN1RVH8</accession>
<feature type="transmembrane region" description="Helical" evidence="1">
    <location>
        <begin position="46"/>
        <end position="68"/>
    </location>
</feature>
<dbReference type="EMBL" id="BAAAHH010000036">
    <property type="protein sequence ID" value="GAA0965082.1"/>
    <property type="molecule type" value="Genomic_DNA"/>
</dbReference>
<comment type="caution">
    <text evidence="2">The sequence shown here is derived from an EMBL/GenBank/DDBJ whole genome shotgun (WGS) entry which is preliminary data.</text>
</comment>
<organism evidence="2 3">
    <name type="scientific">Actinocorallia libanotica</name>
    <dbReference type="NCBI Taxonomy" id="46162"/>
    <lineage>
        <taxon>Bacteria</taxon>
        <taxon>Bacillati</taxon>
        <taxon>Actinomycetota</taxon>
        <taxon>Actinomycetes</taxon>
        <taxon>Streptosporangiales</taxon>
        <taxon>Thermomonosporaceae</taxon>
        <taxon>Actinocorallia</taxon>
    </lineage>
</organism>
<keyword evidence="1" id="KW-1133">Transmembrane helix</keyword>
<dbReference type="RefSeq" id="WP_344245261.1">
    <property type="nucleotide sequence ID" value="NZ_BAAAHH010000036.1"/>
</dbReference>
<gene>
    <name evidence="2" type="ORF">GCM10009550_64470</name>
</gene>
<proteinExistence type="predicted"/>
<protein>
    <recommendedName>
        <fullName evidence="4">Alkaline shock response membrane anchor protein AmaP</fullName>
    </recommendedName>
</protein>
<keyword evidence="1" id="KW-0472">Membrane</keyword>
<sequence length="174" mass="19049">MARRGLTLTGLALCGTSGVLLGLNRFLGDRPVLGEGTSGFIARNPWFWPAVAGLLTAVAVLGTCWLLLQGRAAALRRFTLLGGRRKALTNEAVAGLTREVLGLPGVHDVRVRFTGTRSRPRVMLQILCHESADLGLLLARISEDSLVRFREAIEMPDLHAVLRFRLVYHETRIA</sequence>
<evidence type="ECO:0000313" key="2">
    <source>
        <dbReference type="EMBL" id="GAA0965082.1"/>
    </source>
</evidence>
<name>A0ABN1RVH8_9ACTN</name>
<keyword evidence="3" id="KW-1185">Reference proteome</keyword>
<keyword evidence="1" id="KW-0812">Transmembrane</keyword>
<evidence type="ECO:0000256" key="1">
    <source>
        <dbReference type="SAM" id="Phobius"/>
    </source>
</evidence>
<dbReference type="Proteomes" id="UP001500665">
    <property type="component" value="Unassembled WGS sequence"/>
</dbReference>
<evidence type="ECO:0008006" key="4">
    <source>
        <dbReference type="Google" id="ProtNLM"/>
    </source>
</evidence>